<feature type="transmembrane region" description="Helical" evidence="1">
    <location>
        <begin position="21"/>
        <end position="45"/>
    </location>
</feature>
<dbReference type="InterPro" id="IPR049978">
    <property type="entry name" value="SCO6880-like"/>
</dbReference>
<evidence type="ECO:0000256" key="1">
    <source>
        <dbReference type="SAM" id="Phobius"/>
    </source>
</evidence>
<dbReference type="AlphaFoldDB" id="A0A1J5QGY8"/>
<name>A0A1J5QGY8_9ZZZZ</name>
<comment type="caution">
    <text evidence="2">The sequence shown here is derived from an EMBL/GenBank/DDBJ whole genome shotgun (WGS) entry which is preliminary data.</text>
</comment>
<keyword evidence="1" id="KW-0812">Transmembrane</keyword>
<reference evidence="2" key="1">
    <citation type="submission" date="2016-10" db="EMBL/GenBank/DDBJ databases">
        <title>Sequence of Gallionella enrichment culture.</title>
        <authorList>
            <person name="Poehlein A."/>
            <person name="Muehling M."/>
            <person name="Daniel R."/>
        </authorList>
    </citation>
    <scope>NUCLEOTIDE SEQUENCE</scope>
</reference>
<evidence type="ECO:0008006" key="3">
    <source>
        <dbReference type="Google" id="ProtNLM"/>
    </source>
</evidence>
<accession>A0A1J5QGY8</accession>
<keyword evidence="1" id="KW-0472">Membrane</keyword>
<evidence type="ECO:0000313" key="2">
    <source>
        <dbReference type="EMBL" id="OIQ82801.1"/>
    </source>
</evidence>
<protein>
    <recommendedName>
        <fullName evidence="3">PrgI family protein</fullName>
    </recommendedName>
</protein>
<gene>
    <name evidence="2" type="ORF">GALL_353980</name>
</gene>
<dbReference type="EMBL" id="MLJW01000765">
    <property type="protein sequence ID" value="OIQ82801.1"/>
    <property type="molecule type" value="Genomic_DNA"/>
</dbReference>
<proteinExistence type="predicted"/>
<dbReference type="NCBIfam" id="NF042935">
    <property type="entry name" value="SCO6880_fam"/>
    <property type="match status" value="1"/>
</dbReference>
<sequence>MTTPTAETTTARFGQLEHRGILLGLGAAQLAVLTIATVVAVAGVYSAGMGGLVAGAAVWLPLAIAGTASVRGRPVVEWVPLVAHWHTRRLLAQTTQVTRAVAPACDLLIPGVPGSLRVTETPNLAAALIHDRRAGTLTAIASVRGGGFVLDDAAAQEHKVAAWGRVLASLCQQPTVVRVQLVLRTVPDGAADARRWWRQSAQSDASWAASLLADLIDEAYYTARRQDAFVAIALRAPRGHRRRLAAPGSARLEQELVALTDALRGAELTVDHWVSRDRLGATLRPAYDPVGGARAGDPGEVAASRLLGPMGVQEHWSYLRTDSAVHATYWVTQWPRSEVHPSFLQPLLLASTGFRTVTLIAEPLATAKALREIRRAKVEHAADAAQRARVGRIEDESTRAQVADLARREQELIAGHGDLRFTGLITVTAVTLEELDGACAATESAAAQSMCEIRRLVGQQGLAHLAATLPLARGVL</sequence>
<keyword evidence="1" id="KW-1133">Transmembrane helix</keyword>
<organism evidence="2">
    <name type="scientific">mine drainage metagenome</name>
    <dbReference type="NCBI Taxonomy" id="410659"/>
    <lineage>
        <taxon>unclassified sequences</taxon>
        <taxon>metagenomes</taxon>
        <taxon>ecological metagenomes</taxon>
    </lineage>
</organism>